<dbReference type="Proteomes" id="UP001497512">
    <property type="component" value="Chromosome 8"/>
</dbReference>
<feature type="chain" id="PRO_5047242709" description="Secreted protein" evidence="1">
    <location>
        <begin position="27"/>
        <end position="78"/>
    </location>
</feature>
<proteinExistence type="predicted"/>
<feature type="signal peptide" evidence="1">
    <location>
        <begin position="1"/>
        <end position="26"/>
    </location>
</feature>
<dbReference type="EMBL" id="OZ019900">
    <property type="protein sequence ID" value="CAK9233811.1"/>
    <property type="molecule type" value="Genomic_DNA"/>
</dbReference>
<gene>
    <name evidence="2" type="ORF">CSSPTR1EN2_LOCUS21724</name>
</gene>
<keyword evidence="1" id="KW-0732">Signal</keyword>
<evidence type="ECO:0008006" key="4">
    <source>
        <dbReference type="Google" id="ProtNLM"/>
    </source>
</evidence>
<protein>
    <recommendedName>
        <fullName evidence="4">Secreted protein</fullName>
    </recommendedName>
</protein>
<evidence type="ECO:0000313" key="2">
    <source>
        <dbReference type="EMBL" id="CAK9233811.1"/>
    </source>
</evidence>
<reference evidence="2" key="1">
    <citation type="submission" date="2024-02" db="EMBL/GenBank/DDBJ databases">
        <authorList>
            <consortium name="ELIXIR-Norway"/>
            <consortium name="Elixir Norway"/>
        </authorList>
    </citation>
    <scope>NUCLEOTIDE SEQUENCE</scope>
</reference>
<accession>A0ABP0UZE1</accession>
<keyword evidence="3" id="KW-1185">Reference proteome</keyword>
<sequence length="78" mass="9362">MDRTLFFLFGVALFFLSNYDIERMIAAWDCAVRCLWIYVPENNGCSAMVGILWELQRKVHVFHQSHETFWTHKKSFCR</sequence>
<evidence type="ECO:0000313" key="3">
    <source>
        <dbReference type="Proteomes" id="UP001497512"/>
    </source>
</evidence>
<evidence type="ECO:0000256" key="1">
    <source>
        <dbReference type="SAM" id="SignalP"/>
    </source>
</evidence>
<name>A0ABP0UZE1_9BRYO</name>
<organism evidence="2 3">
    <name type="scientific">Sphagnum troendelagicum</name>
    <dbReference type="NCBI Taxonomy" id="128251"/>
    <lineage>
        <taxon>Eukaryota</taxon>
        <taxon>Viridiplantae</taxon>
        <taxon>Streptophyta</taxon>
        <taxon>Embryophyta</taxon>
        <taxon>Bryophyta</taxon>
        <taxon>Sphagnophytina</taxon>
        <taxon>Sphagnopsida</taxon>
        <taxon>Sphagnales</taxon>
        <taxon>Sphagnaceae</taxon>
        <taxon>Sphagnum</taxon>
    </lineage>
</organism>